<protein>
    <submittedName>
        <fullName evidence="2">Disease resistance protein</fullName>
    </submittedName>
</protein>
<dbReference type="PANTHER" id="PTHR33463:SF218">
    <property type="entry name" value="DISEASE RESISTANCE PROTEIN RPS2-LIKE"/>
    <property type="match status" value="1"/>
</dbReference>
<keyword evidence="1" id="KW-0611">Plant defense</keyword>
<gene>
    <name evidence="2" type="ORF">A4A49_55139</name>
</gene>
<dbReference type="Gramene" id="OIT30266">
    <property type="protein sequence ID" value="OIT30266"/>
    <property type="gene ID" value="A4A49_55139"/>
</dbReference>
<dbReference type="Proteomes" id="UP000187609">
    <property type="component" value="Unassembled WGS sequence"/>
</dbReference>
<reference evidence="2" key="1">
    <citation type="submission" date="2016-11" db="EMBL/GenBank/DDBJ databases">
        <title>The genome of Nicotiana attenuata.</title>
        <authorList>
            <person name="Xu S."/>
            <person name="Brockmoeller T."/>
            <person name="Gaquerel E."/>
            <person name="Navarro A."/>
            <person name="Kuhl H."/>
            <person name="Gase K."/>
            <person name="Ling Z."/>
            <person name="Zhou W."/>
            <person name="Kreitzer C."/>
            <person name="Stanke M."/>
            <person name="Tang H."/>
            <person name="Lyons E."/>
            <person name="Pandey P."/>
            <person name="Pandey S.P."/>
            <person name="Timmermann B."/>
            <person name="Baldwin I.T."/>
        </authorList>
    </citation>
    <scope>NUCLEOTIDE SEQUENCE [LARGE SCALE GENOMIC DNA]</scope>
    <source>
        <strain evidence="2">UT</strain>
    </source>
</reference>
<sequence length="149" mass="16719">MIESLKDVYLLENHTLNSVKMHDMVRDVAIWIANSLGDEHNSLIQAGLGLSEISHIKMSTSVKRMSFVSNKIERLPDSFMECPETTTLLLQDNYPLQNIPHEFFLAFPALRVLNLSGTGIRAPASSINSLYQLHALILQNCFGLKELPP</sequence>
<evidence type="ECO:0000256" key="1">
    <source>
        <dbReference type="ARBA" id="ARBA00022821"/>
    </source>
</evidence>
<dbReference type="SUPFAM" id="SSF52058">
    <property type="entry name" value="L domain-like"/>
    <property type="match status" value="1"/>
</dbReference>
<name>A0A314KLQ5_NICAT</name>
<dbReference type="AlphaFoldDB" id="A0A314KLQ5"/>
<organism evidence="2 3">
    <name type="scientific">Nicotiana attenuata</name>
    <name type="common">Coyote tobacco</name>
    <dbReference type="NCBI Taxonomy" id="49451"/>
    <lineage>
        <taxon>Eukaryota</taxon>
        <taxon>Viridiplantae</taxon>
        <taxon>Streptophyta</taxon>
        <taxon>Embryophyta</taxon>
        <taxon>Tracheophyta</taxon>
        <taxon>Spermatophyta</taxon>
        <taxon>Magnoliopsida</taxon>
        <taxon>eudicotyledons</taxon>
        <taxon>Gunneridae</taxon>
        <taxon>Pentapetalae</taxon>
        <taxon>asterids</taxon>
        <taxon>lamiids</taxon>
        <taxon>Solanales</taxon>
        <taxon>Solanaceae</taxon>
        <taxon>Nicotianoideae</taxon>
        <taxon>Nicotianeae</taxon>
        <taxon>Nicotiana</taxon>
    </lineage>
</organism>
<keyword evidence="3" id="KW-1185">Reference proteome</keyword>
<proteinExistence type="predicted"/>
<evidence type="ECO:0000313" key="3">
    <source>
        <dbReference type="Proteomes" id="UP000187609"/>
    </source>
</evidence>
<dbReference type="InterPro" id="IPR032675">
    <property type="entry name" value="LRR_dom_sf"/>
</dbReference>
<comment type="caution">
    <text evidence="2">The sequence shown here is derived from an EMBL/GenBank/DDBJ whole genome shotgun (WGS) entry which is preliminary data.</text>
</comment>
<dbReference type="PANTHER" id="PTHR33463">
    <property type="entry name" value="NB-ARC DOMAIN-CONTAINING PROTEIN-RELATED"/>
    <property type="match status" value="1"/>
</dbReference>
<dbReference type="InterPro" id="IPR050905">
    <property type="entry name" value="Plant_NBS-LRR"/>
</dbReference>
<dbReference type="Gene3D" id="3.80.10.10">
    <property type="entry name" value="Ribonuclease Inhibitor"/>
    <property type="match status" value="1"/>
</dbReference>
<dbReference type="STRING" id="49451.A0A314KLQ5"/>
<accession>A0A314KLQ5</accession>
<dbReference type="EMBL" id="MJEQ01001557">
    <property type="protein sequence ID" value="OIT30266.1"/>
    <property type="molecule type" value="Genomic_DNA"/>
</dbReference>
<evidence type="ECO:0000313" key="2">
    <source>
        <dbReference type="EMBL" id="OIT30266.1"/>
    </source>
</evidence>